<evidence type="ECO:0000256" key="5">
    <source>
        <dbReference type="ARBA" id="ARBA00022821"/>
    </source>
</evidence>
<proteinExistence type="inferred from homology"/>
<evidence type="ECO:0000256" key="3">
    <source>
        <dbReference type="ARBA" id="ARBA00022737"/>
    </source>
</evidence>
<dbReference type="Pfam" id="PF18052">
    <property type="entry name" value="Rx_N"/>
    <property type="match status" value="1"/>
</dbReference>
<dbReference type="EMBL" id="JBFOLJ010000009">
    <property type="protein sequence ID" value="KAL2508155.1"/>
    <property type="molecule type" value="Genomic_DNA"/>
</dbReference>
<accession>A0ABD1T5Z5</accession>
<dbReference type="GO" id="GO:0006952">
    <property type="term" value="P:defense response"/>
    <property type="evidence" value="ECO:0007669"/>
    <property type="project" value="UniProtKB-KW"/>
</dbReference>
<evidence type="ECO:0000256" key="4">
    <source>
        <dbReference type="ARBA" id="ARBA00022741"/>
    </source>
</evidence>
<dbReference type="Proteomes" id="UP001604277">
    <property type="component" value="Unassembled WGS sequence"/>
</dbReference>
<keyword evidence="3" id="KW-0677">Repeat</keyword>
<sequence>MAESVVFCAIQHLGELLIREAQFLHGIHGHLEKIHMMHGRLQFISKIADARQDEDERICDWVAETRKDAYDAEDCLENFAVEIALREEHNVLRRYARLWKEVTSLLHLGPKIQDVEAKISDLETNLRVHHISSTCQGKILSPRSERRKQL</sequence>
<comment type="similarity">
    <text evidence="1">Belongs to the disease resistance NB-LRR family.</text>
</comment>
<evidence type="ECO:0000259" key="7">
    <source>
        <dbReference type="Pfam" id="PF18052"/>
    </source>
</evidence>
<dbReference type="Gene3D" id="1.20.5.4130">
    <property type="match status" value="1"/>
</dbReference>
<keyword evidence="5" id="KW-0611">Plant defense</keyword>
<keyword evidence="6" id="KW-0067">ATP-binding</keyword>
<protein>
    <submittedName>
        <fullName evidence="8">Disease resistance protein</fullName>
    </submittedName>
</protein>
<dbReference type="CDD" id="cd14798">
    <property type="entry name" value="RX-CC_like"/>
    <property type="match status" value="1"/>
</dbReference>
<dbReference type="PANTHER" id="PTHR19338:SF66">
    <property type="entry name" value="NB-ARC DOMAIN-CONTAINING PROTEIN"/>
    <property type="match status" value="1"/>
</dbReference>
<name>A0ABD1T5Z5_9LAMI</name>
<dbReference type="InterPro" id="IPR041118">
    <property type="entry name" value="Rx_N"/>
</dbReference>
<keyword evidence="4" id="KW-0547">Nucleotide-binding</keyword>
<keyword evidence="9" id="KW-1185">Reference proteome</keyword>
<evidence type="ECO:0000256" key="6">
    <source>
        <dbReference type="ARBA" id="ARBA00022840"/>
    </source>
</evidence>
<evidence type="ECO:0000313" key="8">
    <source>
        <dbReference type="EMBL" id="KAL2508155.1"/>
    </source>
</evidence>
<keyword evidence="2" id="KW-0433">Leucine-rich repeat</keyword>
<evidence type="ECO:0000256" key="2">
    <source>
        <dbReference type="ARBA" id="ARBA00022614"/>
    </source>
</evidence>
<evidence type="ECO:0000313" key="9">
    <source>
        <dbReference type="Proteomes" id="UP001604277"/>
    </source>
</evidence>
<gene>
    <name evidence="8" type="ORF">Fot_31802</name>
</gene>
<dbReference type="PANTHER" id="PTHR19338">
    <property type="entry name" value="TRANSLOCASE OF INNER MITOCHONDRIAL MEMBRANE 13 HOMOLOG"/>
    <property type="match status" value="1"/>
</dbReference>
<comment type="caution">
    <text evidence="8">The sequence shown here is derived from an EMBL/GenBank/DDBJ whole genome shotgun (WGS) entry which is preliminary data.</text>
</comment>
<reference evidence="9" key="1">
    <citation type="submission" date="2024-07" db="EMBL/GenBank/DDBJ databases">
        <title>Two chromosome-level genome assemblies of Korean endemic species Abeliophyllum distichum and Forsythia ovata (Oleaceae).</title>
        <authorList>
            <person name="Jang H."/>
        </authorList>
    </citation>
    <scope>NUCLEOTIDE SEQUENCE [LARGE SCALE GENOMIC DNA]</scope>
</reference>
<evidence type="ECO:0000256" key="1">
    <source>
        <dbReference type="ARBA" id="ARBA00008894"/>
    </source>
</evidence>
<organism evidence="8 9">
    <name type="scientific">Forsythia ovata</name>
    <dbReference type="NCBI Taxonomy" id="205694"/>
    <lineage>
        <taxon>Eukaryota</taxon>
        <taxon>Viridiplantae</taxon>
        <taxon>Streptophyta</taxon>
        <taxon>Embryophyta</taxon>
        <taxon>Tracheophyta</taxon>
        <taxon>Spermatophyta</taxon>
        <taxon>Magnoliopsida</taxon>
        <taxon>eudicotyledons</taxon>
        <taxon>Gunneridae</taxon>
        <taxon>Pentapetalae</taxon>
        <taxon>asterids</taxon>
        <taxon>lamiids</taxon>
        <taxon>Lamiales</taxon>
        <taxon>Oleaceae</taxon>
        <taxon>Forsythieae</taxon>
        <taxon>Forsythia</taxon>
    </lineage>
</organism>
<dbReference type="AlphaFoldDB" id="A0ABD1T5Z5"/>
<dbReference type="InterPro" id="IPR038005">
    <property type="entry name" value="RX-like_CC"/>
</dbReference>
<feature type="domain" description="Disease resistance N-terminal" evidence="7">
    <location>
        <begin position="5"/>
        <end position="89"/>
    </location>
</feature>
<dbReference type="GO" id="GO:0005524">
    <property type="term" value="F:ATP binding"/>
    <property type="evidence" value="ECO:0007669"/>
    <property type="project" value="UniProtKB-KW"/>
</dbReference>